<evidence type="ECO:0000313" key="2">
    <source>
        <dbReference type="WBParaSite" id="nRc.2.0.1.t05859-RA"/>
    </source>
</evidence>
<dbReference type="Proteomes" id="UP000887565">
    <property type="component" value="Unplaced"/>
</dbReference>
<reference evidence="2" key="1">
    <citation type="submission" date="2022-11" db="UniProtKB">
        <authorList>
            <consortium name="WormBaseParasite"/>
        </authorList>
    </citation>
    <scope>IDENTIFICATION</scope>
</reference>
<keyword evidence="1" id="KW-1185">Reference proteome</keyword>
<accession>A0A915HVD3</accession>
<protein>
    <submittedName>
        <fullName evidence="2">Uncharacterized protein</fullName>
    </submittedName>
</protein>
<organism evidence="1 2">
    <name type="scientific">Romanomermis culicivorax</name>
    <name type="common">Nematode worm</name>
    <dbReference type="NCBI Taxonomy" id="13658"/>
    <lineage>
        <taxon>Eukaryota</taxon>
        <taxon>Metazoa</taxon>
        <taxon>Ecdysozoa</taxon>
        <taxon>Nematoda</taxon>
        <taxon>Enoplea</taxon>
        <taxon>Dorylaimia</taxon>
        <taxon>Mermithida</taxon>
        <taxon>Mermithoidea</taxon>
        <taxon>Mermithidae</taxon>
        <taxon>Romanomermis</taxon>
    </lineage>
</organism>
<proteinExistence type="predicted"/>
<dbReference type="WBParaSite" id="nRc.2.0.1.t05859-RA">
    <property type="protein sequence ID" value="nRc.2.0.1.t05859-RA"/>
    <property type="gene ID" value="nRc.2.0.1.g05859"/>
</dbReference>
<dbReference type="AlphaFoldDB" id="A0A915HVD3"/>
<sequence length="109" mass="12557">MNNFIGYFGDILARITKDKKTMQYVGMKEFTKPTIIRIAGGNNFNEISEILARPEQHNPRHVKLPVAQNHNRIVFVFTMGTKKILNDRLLGIHQRISSLQAIILEKKIL</sequence>
<name>A0A915HVD3_ROMCU</name>
<evidence type="ECO:0000313" key="1">
    <source>
        <dbReference type="Proteomes" id="UP000887565"/>
    </source>
</evidence>